<keyword evidence="2" id="KW-1185">Reference proteome</keyword>
<accession>A0ABD0NFF9</accession>
<comment type="caution">
    <text evidence="1">The sequence shown here is derived from an EMBL/GenBank/DDBJ whole genome shotgun (WGS) entry which is preliminary data.</text>
</comment>
<organism evidence="1 2">
    <name type="scientific">Cirrhinus mrigala</name>
    <name type="common">Mrigala</name>
    <dbReference type="NCBI Taxonomy" id="683832"/>
    <lineage>
        <taxon>Eukaryota</taxon>
        <taxon>Metazoa</taxon>
        <taxon>Chordata</taxon>
        <taxon>Craniata</taxon>
        <taxon>Vertebrata</taxon>
        <taxon>Euteleostomi</taxon>
        <taxon>Actinopterygii</taxon>
        <taxon>Neopterygii</taxon>
        <taxon>Teleostei</taxon>
        <taxon>Ostariophysi</taxon>
        <taxon>Cypriniformes</taxon>
        <taxon>Cyprinidae</taxon>
        <taxon>Labeoninae</taxon>
        <taxon>Labeonini</taxon>
        <taxon>Cirrhinus</taxon>
    </lineage>
</organism>
<feature type="non-terminal residue" evidence="1">
    <location>
        <position position="59"/>
    </location>
</feature>
<dbReference type="EMBL" id="JAMKFB020000022">
    <property type="protein sequence ID" value="KAL0159956.1"/>
    <property type="molecule type" value="Genomic_DNA"/>
</dbReference>
<dbReference type="AlphaFoldDB" id="A0ABD0NFF9"/>
<sequence>MATPGSVTQEVDTDADDLVKLEALHSHPLYNLPTPPLSDGDWLLKVRTKKKEEERSTQQ</sequence>
<name>A0ABD0NFF9_CIRMR</name>
<protein>
    <submittedName>
        <fullName evidence="1">Uncharacterized protein</fullName>
    </submittedName>
</protein>
<gene>
    <name evidence="1" type="ORF">M9458_043681</name>
</gene>
<evidence type="ECO:0000313" key="2">
    <source>
        <dbReference type="Proteomes" id="UP001529510"/>
    </source>
</evidence>
<proteinExistence type="predicted"/>
<evidence type="ECO:0000313" key="1">
    <source>
        <dbReference type="EMBL" id="KAL0159956.1"/>
    </source>
</evidence>
<reference evidence="1 2" key="1">
    <citation type="submission" date="2024-05" db="EMBL/GenBank/DDBJ databases">
        <title>Genome sequencing and assembly of Indian major carp, Cirrhinus mrigala (Hamilton, 1822).</title>
        <authorList>
            <person name="Mohindra V."/>
            <person name="Chowdhury L.M."/>
            <person name="Lal K."/>
            <person name="Jena J.K."/>
        </authorList>
    </citation>
    <scope>NUCLEOTIDE SEQUENCE [LARGE SCALE GENOMIC DNA]</scope>
    <source>
        <strain evidence="1">CM1030</strain>
        <tissue evidence="1">Blood</tissue>
    </source>
</reference>
<dbReference type="Proteomes" id="UP001529510">
    <property type="component" value="Unassembled WGS sequence"/>
</dbReference>